<keyword evidence="2" id="KW-0472">Membrane</keyword>
<dbReference type="InterPro" id="IPR056268">
    <property type="entry name" value="CUB_CDCP1_1st"/>
</dbReference>
<sequence>MVCVEEDGEKSCQPETVLSNAGQVPVTFGCTAPWEIFTVEIRKRLECETKPCQHAVIPEDSEPLFQFNRTFHWCLRAPVRMTFHVAFSNTGLTQIRPLDTCPDGHTYNLVALESTKNVHLGSFCASGTITGVQILNGGKVVLTVLGRKKLEPQAFDVYWGDDIKSLAVVNVKLPKGQSSQEFFSANYPSSFPDDDLMTWSFDVPRFHDTTVKFLQHSEPHCRKKEPAVVYEQNGQRVVRKLSDAQLTGEQGSFTVTLLNCEMDVVRSRAEALGLMLQFRVSAIRTGSEVLCQVDFTQENSLSLRIAKKTTDSTCNLKLEGVSQNSVIVPPGKKSTLSFKNCPEEDLLLTVNKTIACKRLEDCPHSPVPLTVPALERCLPESLKTIHWNLLAPEHGTVELWAYSGTLHQSLPGQECNGSVEFRVSEADGTPIGEFCPTGVISKILVHGNITVTASPRREPFLSETFQTFFKVFFTEEIRETYIFMIKPERDTPSLLASPGWPGGMKPYSTASWITHFPEKLDAHLTFTKVSQPKCAHRHTSIQVQTLGSQEEMYSRQEDEEGDSEITIHESFYLNMSNCHPERGSFSAMWETKLKRHRRVILPIVLAVVGVLFLGSIIALVAICVVVRKKKQEMAHEVARGVYNPNGHSFLPGLPGPPKTVEDDDTHIYDYIEDTLVYGHLLRDDEDTDRYGEPVATDTYRPFNGPTTEATPLKDMTALKEHNGEGEPEVAVYRPFVTPPEATPPTAQENQNFHTRHTGVEGGEGRSTPEPLSPCSEALQVQQVPVDV</sequence>
<protein>
    <recommendedName>
        <fullName evidence="8">CUB domain-containing protein 1-like</fullName>
    </recommendedName>
</protein>
<feature type="region of interest" description="Disordered" evidence="1">
    <location>
        <begin position="737"/>
        <end position="787"/>
    </location>
</feature>
<dbReference type="InterPro" id="IPR038811">
    <property type="entry name" value="CDCP1"/>
</dbReference>
<dbReference type="Proteomes" id="UP001591681">
    <property type="component" value="Unassembled WGS sequence"/>
</dbReference>
<dbReference type="PANTHER" id="PTHR14477:SF1">
    <property type="entry name" value="CUB DOMAIN-CONTAINING PROTEIN 1"/>
    <property type="match status" value="1"/>
</dbReference>
<evidence type="ECO:0000256" key="1">
    <source>
        <dbReference type="SAM" id="MobiDB-lite"/>
    </source>
</evidence>
<evidence type="ECO:0000313" key="7">
    <source>
        <dbReference type="Proteomes" id="UP001591681"/>
    </source>
</evidence>
<feature type="region of interest" description="Disordered" evidence="1">
    <location>
        <begin position="691"/>
        <end position="710"/>
    </location>
</feature>
<feature type="domain" description="CDCP1 second and fifth CUB" evidence="5">
    <location>
        <begin position="370"/>
        <end position="453"/>
    </location>
</feature>
<dbReference type="Pfam" id="PF23667">
    <property type="entry name" value="CUB_CDCP1_1"/>
    <property type="match status" value="1"/>
</dbReference>
<evidence type="ECO:0000259" key="3">
    <source>
        <dbReference type="Pfam" id="PF23665"/>
    </source>
</evidence>
<dbReference type="InterPro" id="IPR056269">
    <property type="entry name" value="CUB_CDCP1_2nd_5th"/>
</dbReference>
<evidence type="ECO:0000259" key="5">
    <source>
        <dbReference type="Pfam" id="PF23668"/>
    </source>
</evidence>
<feature type="domain" description="CDCP1 first CUB" evidence="4">
    <location>
        <begin position="2"/>
        <end position="47"/>
    </location>
</feature>
<dbReference type="PANTHER" id="PTHR14477">
    <property type="entry name" value="CUB DOMAIN-CONTAINING PROTEIN 1"/>
    <property type="match status" value="1"/>
</dbReference>
<organism evidence="6 7">
    <name type="scientific">Coilia grayii</name>
    <name type="common">Gray's grenadier anchovy</name>
    <dbReference type="NCBI Taxonomy" id="363190"/>
    <lineage>
        <taxon>Eukaryota</taxon>
        <taxon>Metazoa</taxon>
        <taxon>Chordata</taxon>
        <taxon>Craniata</taxon>
        <taxon>Vertebrata</taxon>
        <taxon>Euteleostomi</taxon>
        <taxon>Actinopterygii</taxon>
        <taxon>Neopterygii</taxon>
        <taxon>Teleostei</taxon>
        <taxon>Clupei</taxon>
        <taxon>Clupeiformes</taxon>
        <taxon>Clupeoidei</taxon>
        <taxon>Engraulidae</taxon>
        <taxon>Coilinae</taxon>
        <taxon>Coilia</taxon>
    </lineage>
</organism>
<feature type="domain" description="CDCP1 third and sixth CUB" evidence="3">
    <location>
        <begin position="479"/>
        <end position="589"/>
    </location>
</feature>
<evidence type="ECO:0000256" key="2">
    <source>
        <dbReference type="SAM" id="Phobius"/>
    </source>
</evidence>
<feature type="domain" description="CDCP1 second and fifth CUB" evidence="5">
    <location>
        <begin position="57"/>
        <end position="158"/>
    </location>
</feature>
<feature type="transmembrane region" description="Helical" evidence="2">
    <location>
        <begin position="599"/>
        <end position="626"/>
    </location>
</feature>
<dbReference type="EMBL" id="JBHFQA010000017">
    <property type="protein sequence ID" value="KAL2084864.1"/>
    <property type="molecule type" value="Genomic_DNA"/>
</dbReference>
<comment type="caution">
    <text evidence="6">The sequence shown here is derived from an EMBL/GenBank/DDBJ whole genome shotgun (WGS) entry which is preliminary data.</text>
</comment>
<keyword evidence="2" id="KW-1133">Transmembrane helix</keyword>
<evidence type="ECO:0008006" key="8">
    <source>
        <dbReference type="Google" id="ProtNLM"/>
    </source>
</evidence>
<dbReference type="AlphaFoldDB" id="A0ABD1JDP3"/>
<reference evidence="6 7" key="1">
    <citation type="submission" date="2024-09" db="EMBL/GenBank/DDBJ databases">
        <title>A chromosome-level genome assembly of Gray's grenadier anchovy, Coilia grayii.</title>
        <authorList>
            <person name="Fu Z."/>
        </authorList>
    </citation>
    <scope>NUCLEOTIDE SEQUENCE [LARGE SCALE GENOMIC DNA]</scope>
    <source>
        <strain evidence="6">G4</strain>
        <tissue evidence="6">Muscle</tissue>
    </source>
</reference>
<accession>A0ABD1JDP3</accession>
<evidence type="ECO:0000313" key="6">
    <source>
        <dbReference type="EMBL" id="KAL2084864.1"/>
    </source>
</evidence>
<proteinExistence type="predicted"/>
<gene>
    <name evidence="6" type="ORF">ACEWY4_020382</name>
</gene>
<keyword evidence="2" id="KW-0812">Transmembrane</keyword>
<feature type="compositionally biased region" description="Polar residues" evidence="1">
    <location>
        <begin position="778"/>
        <end position="787"/>
    </location>
</feature>
<keyword evidence="7" id="KW-1185">Reference proteome</keyword>
<name>A0ABD1JDP3_9TELE</name>
<feature type="domain" description="CDCP1 third and sixth CUB" evidence="3">
    <location>
        <begin position="169"/>
        <end position="264"/>
    </location>
</feature>
<dbReference type="InterPro" id="IPR056266">
    <property type="entry name" value="CDCP1_CUB_3rd_6th"/>
</dbReference>
<dbReference type="Pfam" id="PF23665">
    <property type="entry name" value="CDCP1_CUB_6"/>
    <property type="match status" value="2"/>
</dbReference>
<evidence type="ECO:0000259" key="4">
    <source>
        <dbReference type="Pfam" id="PF23667"/>
    </source>
</evidence>
<dbReference type="Pfam" id="PF23668">
    <property type="entry name" value="CUB_CDCP1_2"/>
    <property type="match status" value="2"/>
</dbReference>